<organism evidence="2 3">
    <name type="scientific">Lasiosphaeris hirsuta</name>
    <dbReference type="NCBI Taxonomy" id="260670"/>
    <lineage>
        <taxon>Eukaryota</taxon>
        <taxon>Fungi</taxon>
        <taxon>Dikarya</taxon>
        <taxon>Ascomycota</taxon>
        <taxon>Pezizomycotina</taxon>
        <taxon>Sordariomycetes</taxon>
        <taxon>Sordariomycetidae</taxon>
        <taxon>Sordariales</taxon>
        <taxon>Lasiosphaeriaceae</taxon>
        <taxon>Lasiosphaeris</taxon>
    </lineage>
</organism>
<comment type="caution">
    <text evidence="2">The sequence shown here is derived from an EMBL/GenBank/DDBJ whole genome shotgun (WGS) entry which is preliminary data.</text>
</comment>
<reference evidence="2" key="1">
    <citation type="submission" date="2023-06" db="EMBL/GenBank/DDBJ databases">
        <title>Genome-scale phylogeny and comparative genomics of the fungal order Sordariales.</title>
        <authorList>
            <consortium name="Lawrence Berkeley National Laboratory"/>
            <person name="Hensen N."/>
            <person name="Bonometti L."/>
            <person name="Westerberg I."/>
            <person name="Brannstrom I.O."/>
            <person name="Guillou S."/>
            <person name="Cros-Aarteil S."/>
            <person name="Calhoun S."/>
            <person name="Haridas S."/>
            <person name="Kuo A."/>
            <person name="Mondo S."/>
            <person name="Pangilinan J."/>
            <person name="Riley R."/>
            <person name="Labutti K."/>
            <person name="Andreopoulos B."/>
            <person name="Lipzen A."/>
            <person name="Chen C."/>
            <person name="Yanf M."/>
            <person name="Daum C."/>
            <person name="Ng V."/>
            <person name="Clum A."/>
            <person name="Steindorff A."/>
            <person name="Ohm R."/>
            <person name="Martin F."/>
            <person name="Silar P."/>
            <person name="Natvig D."/>
            <person name="Lalanne C."/>
            <person name="Gautier V."/>
            <person name="Ament-Velasquez S.L."/>
            <person name="Kruys A."/>
            <person name="Hutchinson M.I."/>
            <person name="Powell A.J."/>
            <person name="Barry K."/>
            <person name="Miller A.N."/>
            <person name="Grigoriev I.V."/>
            <person name="Debuchy R."/>
            <person name="Gladieux P."/>
            <person name="Thoren M.H."/>
            <person name="Johannesson H."/>
        </authorList>
    </citation>
    <scope>NUCLEOTIDE SEQUENCE</scope>
    <source>
        <strain evidence="2">SMH4607-1</strain>
    </source>
</reference>
<keyword evidence="3" id="KW-1185">Reference proteome</keyword>
<evidence type="ECO:0000313" key="2">
    <source>
        <dbReference type="EMBL" id="KAK0715261.1"/>
    </source>
</evidence>
<name>A0AA40AG83_9PEZI</name>
<keyword evidence="1" id="KW-0732">Signal</keyword>
<dbReference type="EMBL" id="JAUKUA010000004">
    <property type="protein sequence ID" value="KAK0715261.1"/>
    <property type="molecule type" value="Genomic_DNA"/>
</dbReference>
<gene>
    <name evidence="2" type="ORF">B0H67DRAFT_237418</name>
</gene>
<evidence type="ECO:0000313" key="3">
    <source>
        <dbReference type="Proteomes" id="UP001172102"/>
    </source>
</evidence>
<proteinExistence type="predicted"/>
<protein>
    <submittedName>
        <fullName evidence="2">Uncharacterized protein</fullName>
    </submittedName>
</protein>
<feature type="signal peptide" evidence="1">
    <location>
        <begin position="1"/>
        <end position="16"/>
    </location>
</feature>
<evidence type="ECO:0000256" key="1">
    <source>
        <dbReference type="SAM" id="SignalP"/>
    </source>
</evidence>
<feature type="chain" id="PRO_5041246685" evidence="1">
    <location>
        <begin position="17"/>
        <end position="128"/>
    </location>
</feature>
<accession>A0AA40AG83</accession>
<sequence>MVSLILFTVLVSGVAALSNTTPPPSYPTDQAAIAFGATSPAKRGLLERLAIKLDKRQAVQTCGYIDNDTDLPLTCGYASTCSADLAAGLAGCCQGNQQPCPMATSCIPWVSLALCDGNCIADPGLLKW</sequence>
<dbReference type="Proteomes" id="UP001172102">
    <property type="component" value="Unassembled WGS sequence"/>
</dbReference>
<dbReference type="AlphaFoldDB" id="A0AA40AG83"/>